<comment type="caution">
    <text evidence="1">The sequence shown here is derived from an EMBL/GenBank/DDBJ whole genome shotgun (WGS) entry which is preliminary data.</text>
</comment>
<gene>
    <name evidence="1" type="ORF">M0R45_001572</name>
</gene>
<reference evidence="1 2" key="1">
    <citation type="journal article" date="2023" name="G3 (Bethesda)">
        <title>A chromosome-length genome assembly and annotation of blackberry (Rubus argutus, cv. 'Hillquist').</title>
        <authorList>
            <person name="Bruna T."/>
            <person name="Aryal R."/>
            <person name="Dudchenko O."/>
            <person name="Sargent D.J."/>
            <person name="Mead D."/>
            <person name="Buti M."/>
            <person name="Cavallini A."/>
            <person name="Hytonen T."/>
            <person name="Andres J."/>
            <person name="Pham M."/>
            <person name="Weisz D."/>
            <person name="Mascagni F."/>
            <person name="Usai G."/>
            <person name="Natali L."/>
            <person name="Bassil N."/>
            <person name="Fernandez G.E."/>
            <person name="Lomsadze A."/>
            <person name="Armour M."/>
            <person name="Olukolu B."/>
            <person name="Poorten T."/>
            <person name="Britton C."/>
            <person name="Davik J."/>
            <person name="Ashrafi H."/>
            <person name="Aiden E.L."/>
            <person name="Borodovsky M."/>
            <person name="Worthington M."/>
        </authorList>
    </citation>
    <scope>NUCLEOTIDE SEQUENCE [LARGE SCALE GENOMIC DNA]</scope>
    <source>
        <strain evidence="1">PI 553951</strain>
    </source>
</reference>
<evidence type="ECO:0000313" key="1">
    <source>
        <dbReference type="EMBL" id="KAK9902483.1"/>
    </source>
</evidence>
<dbReference type="Proteomes" id="UP001457282">
    <property type="component" value="Unassembled WGS sequence"/>
</dbReference>
<accession>A0AAW1VGY4</accession>
<organism evidence="1 2">
    <name type="scientific">Rubus argutus</name>
    <name type="common">Southern blackberry</name>
    <dbReference type="NCBI Taxonomy" id="59490"/>
    <lineage>
        <taxon>Eukaryota</taxon>
        <taxon>Viridiplantae</taxon>
        <taxon>Streptophyta</taxon>
        <taxon>Embryophyta</taxon>
        <taxon>Tracheophyta</taxon>
        <taxon>Spermatophyta</taxon>
        <taxon>Magnoliopsida</taxon>
        <taxon>eudicotyledons</taxon>
        <taxon>Gunneridae</taxon>
        <taxon>Pentapetalae</taxon>
        <taxon>rosids</taxon>
        <taxon>fabids</taxon>
        <taxon>Rosales</taxon>
        <taxon>Rosaceae</taxon>
        <taxon>Rosoideae</taxon>
        <taxon>Rosoideae incertae sedis</taxon>
        <taxon>Rubus</taxon>
    </lineage>
</organism>
<sequence length="78" mass="8251">MFPCIVLNMIDLTITSGLVYRIHLFRNLDGGEDYEEPVAELGADVPDVEGELSGNDGGVRDDVVGVDCRGAVVDGVGN</sequence>
<keyword evidence="2" id="KW-1185">Reference proteome</keyword>
<proteinExistence type="predicted"/>
<dbReference type="AlphaFoldDB" id="A0AAW1VGY4"/>
<dbReference type="EMBL" id="JBEDUW010000254">
    <property type="protein sequence ID" value="KAK9902483.1"/>
    <property type="molecule type" value="Genomic_DNA"/>
</dbReference>
<evidence type="ECO:0000313" key="2">
    <source>
        <dbReference type="Proteomes" id="UP001457282"/>
    </source>
</evidence>
<name>A0AAW1VGY4_RUBAR</name>
<protein>
    <submittedName>
        <fullName evidence="1">Uncharacterized protein</fullName>
    </submittedName>
</protein>